<organism evidence="1 2">
    <name type="scientific">Saccharophagus degradans</name>
    <dbReference type="NCBI Taxonomy" id="86304"/>
    <lineage>
        <taxon>Bacteria</taxon>
        <taxon>Pseudomonadati</taxon>
        <taxon>Pseudomonadota</taxon>
        <taxon>Gammaproteobacteria</taxon>
        <taxon>Cellvibrionales</taxon>
        <taxon>Cellvibrionaceae</taxon>
        <taxon>Saccharophagus</taxon>
    </lineage>
</organism>
<evidence type="ECO:0000313" key="2">
    <source>
        <dbReference type="Proteomes" id="UP001169760"/>
    </source>
</evidence>
<gene>
    <name evidence="1" type="ORF">Q4521_07405</name>
</gene>
<name>A0AAW7X6C4_9GAMM</name>
<dbReference type="Proteomes" id="UP001169760">
    <property type="component" value="Unassembled WGS sequence"/>
</dbReference>
<dbReference type="RefSeq" id="WP_303492218.1">
    <property type="nucleotide sequence ID" value="NZ_JAUOPB010000004.1"/>
</dbReference>
<proteinExistence type="predicted"/>
<dbReference type="EMBL" id="JAUOPB010000004">
    <property type="protein sequence ID" value="MDO6422296.1"/>
    <property type="molecule type" value="Genomic_DNA"/>
</dbReference>
<comment type="caution">
    <text evidence="1">The sequence shown here is derived from an EMBL/GenBank/DDBJ whole genome shotgun (WGS) entry which is preliminary data.</text>
</comment>
<evidence type="ECO:0000313" key="1">
    <source>
        <dbReference type="EMBL" id="MDO6422296.1"/>
    </source>
</evidence>
<protein>
    <recommendedName>
        <fullName evidence="3">MAE-28990/MAE-18760-like HEPN domain-containing protein</fullName>
    </recommendedName>
</protein>
<reference evidence="1" key="1">
    <citation type="submission" date="2023-07" db="EMBL/GenBank/DDBJ databases">
        <title>Genome content predicts the carbon catabolic preferences of heterotrophic bacteria.</title>
        <authorList>
            <person name="Gralka M."/>
        </authorList>
    </citation>
    <scope>NUCLEOTIDE SEQUENCE</scope>
    <source>
        <strain evidence="1">I3M17_2</strain>
    </source>
</reference>
<evidence type="ECO:0008006" key="3">
    <source>
        <dbReference type="Google" id="ProtNLM"/>
    </source>
</evidence>
<accession>A0AAW7X6C4</accession>
<sequence length="203" mass="23410">MKQIELPTVNTVSFKLNPSNIEFEGIVMPDGRQHISLGNIDKEKWDNLTIARENGGKILWATICMEHLMEDIILSFFMGSFDGPNEKRELFRNELLKGSFLQLSSKKHLISKISNQYYAFKGKDRDKLQNCLKSIIQWRNAFAHGSFNLNATEGVILEYYSGAPKTEDLNDSFWNTVEAIYKKCDSLLKNLENIVKKESPRKR</sequence>
<dbReference type="AlphaFoldDB" id="A0AAW7X6C4"/>